<name>A0A0A0IZY9_9MICO</name>
<protein>
    <recommendedName>
        <fullName evidence="1">SnoaL-like domain-containing protein</fullName>
    </recommendedName>
</protein>
<sequence length="125" mass="14238">MTTDRASVETWVADYLAAWRTEGTERLADLFTPDATYSPSPWAAPLHGLPEIEPWWEAERDGPDEAFTFTHEVVALDGDTAVLRVDVAYTHSRWRDLWVVTFTPDGRAEFFEEWPFAPDQPDGHG</sequence>
<gene>
    <name evidence="2" type="ORF">N802_06040</name>
</gene>
<dbReference type="EMBL" id="AVPJ01000016">
    <property type="protein sequence ID" value="KGN30765.1"/>
    <property type="molecule type" value="Genomic_DNA"/>
</dbReference>
<dbReference type="SUPFAM" id="SSF54427">
    <property type="entry name" value="NTF2-like"/>
    <property type="match status" value="1"/>
</dbReference>
<dbReference type="OrthoDB" id="8526151at2"/>
<accession>A0A0A0IZY9</accession>
<dbReference type="Pfam" id="PF12680">
    <property type="entry name" value="SnoaL_2"/>
    <property type="match status" value="1"/>
</dbReference>
<dbReference type="eggNOG" id="COG4319">
    <property type="taxonomic scope" value="Bacteria"/>
</dbReference>
<dbReference type="Proteomes" id="UP000030002">
    <property type="component" value="Unassembled WGS sequence"/>
</dbReference>
<keyword evidence="3" id="KW-1185">Reference proteome</keyword>
<dbReference type="InterPro" id="IPR037401">
    <property type="entry name" value="SnoaL-like"/>
</dbReference>
<dbReference type="STRING" id="1385520.N802_06040"/>
<reference evidence="2 3" key="1">
    <citation type="submission" date="2013-08" db="EMBL/GenBank/DDBJ databases">
        <title>The genome sequence of Knoellia sinensis.</title>
        <authorList>
            <person name="Zhu W."/>
            <person name="Wang G."/>
        </authorList>
    </citation>
    <scope>NUCLEOTIDE SEQUENCE [LARGE SCALE GENOMIC DNA]</scope>
    <source>
        <strain evidence="2 3">KCTC 19936</strain>
    </source>
</reference>
<dbReference type="AlphaFoldDB" id="A0A0A0IZY9"/>
<dbReference type="RefSeq" id="WP_035918179.1">
    <property type="nucleotide sequence ID" value="NZ_AVPJ01000016.1"/>
</dbReference>
<feature type="domain" description="SnoaL-like" evidence="1">
    <location>
        <begin position="12"/>
        <end position="102"/>
    </location>
</feature>
<comment type="caution">
    <text evidence="2">The sequence shown here is derived from an EMBL/GenBank/DDBJ whole genome shotgun (WGS) entry which is preliminary data.</text>
</comment>
<evidence type="ECO:0000313" key="2">
    <source>
        <dbReference type="EMBL" id="KGN30765.1"/>
    </source>
</evidence>
<evidence type="ECO:0000313" key="3">
    <source>
        <dbReference type="Proteomes" id="UP000030002"/>
    </source>
</evidence>
<dbReference type="InterPro" id="IPR032710">
    <property type="entry name" value="NTF2-like_dom_sf"/>
</dbReference>
<organism evidence="2 3">
    <name type="scientific">Knoellia sinensis KCTC 19936</name>
    <dbReference type="NCBI Taxonomy" id="1385520"/>
    <lineage>
        <taxon>Bacteria</taxon>
        <taxon>Bacillati</taxon>
        <taxon>Actinomycetota</taxon>
        <taxon>Actinomycetes</taxon>
        <taxon>Micrococcales</taxon>
        <taxon>Intrasporangiaceae</taxon>
        <taxon>Knoellia</taxon>
    </lineage>
</organism>
<dbReference type="Gene3D" id="3.10.450.50">
    <property type="match status" value="1"/>
</dbReference>
<evidence type="ECO:0000259" key="1">
    <source>
        <dbReference type="Pfam" id="PF12680"/>
    </source>
</evidence>
<proteinExistence type="predicted"/>